<comment type="caution">
    <text evidence="6">The sequence shown here is derived from an EMBL/GenBank/DDBJ whole genome shotgun (WGS) entry which is preliminary data.</text>
</comment>
<dbReference type="InterPro" id="IPR027304">
    <property type="entry name" value="Trigger_fact/SurA_dom_sf"/>
</dbReference>
<dbReference type="Pfam" id="PF13616">
    <property type="entry name" value="Rotamase_3"/>
    <property type="match status" value="1"/>
</dbReference>
<dbReference type="SUPFAM" id="SSF54534">
    <property type="entry name" value="FKBP-like"/>
    <property type="match status" value="1"/>
</dbReference>
<name>A0A096C257_9BACT</name>
<dbReference type="InterPro" id="IPR052029">
    <property type="entry name" value="PpiD_chaperone"/>
</dbReference>
<keyword evidence="3 5" id="KW-0472">Membrane</keyword>
<feature type="transmembrane region" description="Helical" evidence="5">
    <location>
        <begin position="12"/>
        <end position="31"/>
    </location>
</feature>
<reference evidence="6 7" key="1">
    <citation type="submission" date="2014-07" db="EMBL/GenBank/DDBJ databases">
        <authorList>
            <person name="McCorrison J."/>
            <person name="Sanka R."/>
            <person name="Torralba M."/>
            <person name="Gillis M."/>
            <person name="Haft D.H."/>
            <person name="Methe B."/>
            <person name="Sutton G."/>
            <person name="Nelson K.E."/>
        </authorList>
    </citation>
    <scope>NUCLEOTIDE SEQUENCE [LARGE SCALE GENOMIC DNA]</scope>
    <source>
        <strain evidence="6 7">DNF00882</strain>
    </source>
</reference>
<dbReference type="AlphaFoldDB" id="A0A096C257"/>
<protein>
    <submittedName>
        <fullName evidence="6">Peptidylprolyl isomerase</fullName>
    </submittedName>
</protein>
<sequence length="715" mass="79260">MAALGKIRQRGITLIIIIGLGLFAFIAEEAFRSCSGIKGEAKQQVGEILGKKINVQDFQKLVEEYQDAIKFTMQRDNLSEDELNQVKDQVWQQMVTNHVIEADAKKVGLSVTEQELQNVLNEGTDPMLAQTPFKNQQTGRFDVTILKQFLDEYNKVKTANPQQAEQMKAAYNYWMFVEKNLRSQLLGQKFQALYAGCVLSNKAEAKLAFKDENEEAQVQLASMAYSSIKDADIKVTDEDLKAKYEELKPMFRQTIETRDIKYVDYKISASQADRNALNKDMAAYQQQLATAVDPALVVSKSGSLIPYLGLPVSSKAYQQYPDIASKIDSLGVGTTAVTPNAQDNTLNIVRIMSKAQLPDSVQFRQIQVGAATKEQAATKADSIQKALAGGADFEAIAKRYGQTGEKVWFTGQQYENSTSMNQDNRQYINAIMNGEVNGIQNVVLTQGNVILQVLDKKAMTTKTTAAIIKKVIDFSKDTRSAAFNKFSEYVAKGATLADLEKNAGKYGYRVQEQKNISTAQHDVVGVRATREALKWIFEAKEGDISQLYECGDNDHFMVIALTKVHPQGYRSWDDAEVKEILKREVIKDKKAEQFMAKLKGVNTIAAAQAKGAKVSMVNQITFAAPAFIQATGAAEPALSGAVAATATGKFSKNPVKGNAGVYVFQVIKKAMRAGVKYDEAKQMQMCMQQNMQMASSFMQDLVLNANVVDNRYLFF</sequence>
<dbReference type="RefSeq" id="WP_036883366.1">
    <property type="nucleotide sequence ID" value="NZ_JRNR01000060.1"/>
</dbReference>
<keyword evidence="5" id="KW-0812">Transmembrane</keyword>
<dbReference type="Pfam" id="PF13623">
    <property type="entry name" value="SurA_N_2"/>
    <property type="match status" value="1"/>
</dbReference>
<proteinExistence type="predicted"/>
<dbReference type="InterPro" id="IPR046357">
    <property type="entry name" value="PPIase_dom_sf"/>
</dbReference>
<evidence type="ECO:0000256" key="4">
    <source>
        <dbReference type="ARBA" id="ARBA00023186"/>
    </source>
</evidence>
<dbReference type="Proteomes" id="UP000029538">
    <property type="component" value="Unassembled WGS sequence"/>
</dbReference>
<dbReference type="SUPFAM" id="SSF109998">
    <property type="entry name" value="Triger factor/SurA peptide-binding domain-like"/>
    <property type="match status" value="1"/>
</dbReference>
<evidence type="ECO:0000313" key="7">
    <source>
        <dbReference type="Proteomes" id="UP000029538"/>
    </source>
</evidence>
<dbReference type="GO" id="GO:0005886">
    <property type="term" value="C:plasma membrane"/>
    <property type="evidence" value="ECO:0007669"/>
    <property type="project" value="UniProtKB-SubCell"/>
</dbReference>
<organism evidence="6 7">
    <name type="scientific">Prevotella disiens DNF00882</name>
    <dbReference type="NCBI Taxonomy" id="1401075"/>
    <lineage>
        <taxon>Bacteria</taxon>
        <taxon>Pseudomonadati</taxon>
        <taxon>Bacteroidota</taxon>
        <taxon>Bacteroidia</taxon>
        <taxon>Bacteroidales</taxon>
        <taxon>Prevotellaceae</taxon>
        <taxon>Prevotella</taxon>
    </lineage>
</organism>
<dbReference type="EMBL" id="JRNR01000060">
    <property type="protein sequence ID" value="KGF49077.1"/>
    <property type="molecule type" value="Genomic_DNA"/>
</dbReference>
<keyword evidence="4" id="KW-0143">Chaperone</keyword>
<comment type="subcellular location">
    <subcellularLocation>
        <location evidence="1">Cell membrane</location>
    </subcellularLocation>
</comment>
<keyword evidence="6" id="KW-0413">Isomerase</keyword>
<evidence type="ECO:0000256" key="3">
    <source>
        <dbReference type="ARBA" id="ARBA00023136"/>
    </source>
</evidence>
<dbReference type="GO" id="GO:0003755">
    <property type="term" value="F:peptidyl-prolyl cis-trans isomerase activity"/>
    <property type="evidence" value="ECO:0007669"/>
    <property type="project" value="InterPro"/>
</dbReference>
<gene>
    <name evidence="6" type="ORF">HMPREF0654_06610</name>
</gene>
<dbReference type="PANTHER" id="PTHR47529:SF1">
    <property type="entry name" value="PERIPLASMIC CHAPERONE PPID"/>
    <property type="match status" value="1"/>
</dbReference>
<dbReference type="PANTHER" id="PTHR47529">
    <property type="entry name" value="PEPTIDYL-PROLYL CIS-TRANS ISOMERASE D"/>
    <property type="match status" value="1"/>
</dbReference>
<keyword evidence="2" id="KW-1003">Cell membrane</keyword>
<accession>A0A096C257</accession>
<evidence type="ECO:0000313" key="6">
    <source>
        <dbReference type="EMBL" id="KGF49077.1"/>
    </source>
</evidence>
<keyword evidence="5" id="KW-1133">Transmembrane helix</keyword>
<evidence type="ECO:0000256" key="5">
    <source>
        <dbReference type="SAM" id="Phobius"/>
    </source>
</evidence>
<dbReference type="Gene3D" id="3.10.50.40">
    <property type="match status" value="1"/>
</dbReference>
<evidence type="ECO:0000256" key="2">
    <source>
        <dbReference type="ARBA" id="ARBA00022475"/>
    </source>
</evidence>
<evidence type="ECO:0000256" key="1">
    <source>
        <dbReference type="ARBA" id="ARBA00004236"/>
    </source>
</evidence>